<dbReference type="PANTHER" id="PTHR43689">
    <property type="entry name" value="HYDROLASE"/>
    <property type="match status" value="1"/>
</dbReference>
<feature type="domain" description="AB hydrolase-1" evidence="1">
    <location>
        <begin position="6"/>
        <end position="177"/>
    </location>
</feature>
<dbReference type="PANTHER" id="PTHR43689:SF8">
    <property type="entry name" value="ALPHA_BETA-HYDROLASES SUPERFAMILY PROTEIN"/>
    <property type="match status" value="1"/>
</dbReference>
<gene>
    <name evidence="2" type="ORF">SAMN06265368_0018</name>
</gene>
<dbReference type="EMBL" id="OBEL01000001">
    <property type="protein sequence ID" value="SNZ05045.1"/>
    <property type="molecule type" value="Genomic_DNA"/>
</dbReference>
<dbReference type="GO" id="GO:0016787">
    <property type="term" value="F:hydrolase activity"/>
    <property type="evidence" value="ECO:0007669"/>
    <property type="project" value="UniProtKB-KW"/>
</dbReference>
<organism evidence="2 3">
    <name type="scientific">Cohaesibacter gelatinilyticus</name>
    <dbReference type="NCBI Taxonomy" id="372072"/>
    <lineage>
        <taxon>Bacteria</taxon>
        <taxon>Pseudomonadati</taxon>
        <taxon>Pseudomonadota</taxon>
        <taxon>Alphaproteobacteria</taxon>
        <taxon>Hyphomicrobiales</taxon>
        <taxon>Cohaesibacteraceae</taxon>
    </lineage>
</organism>
<accession>A0A285N6D3</accession>
<evidence type="ECO:0000313" key="3">
    <source>
        <dbReference type="Proteomes" id="UP000219439"/>
    </source>
</evidence>
<name>A0A285N6D3_9HYPH</name>
<dbReference type="OrthoDB" id="9799612at2"/>
<dbReference type="AlphaFoldDB" id="A0A285N6D3"/>
<sequence length="198" mass="21592">MVKTLYLPGAVGNAQFWHPVAERLGGDYELISWPGLGEEPACEHINSIDDLVDMVCEKISEPVNLVAQSMGGYVAIKTALRHSDKIQKLVLTVASGGVEVADLGGSNWRGDYREAFPKAARWIEEPTLDLSDAIRQLTIPALLIWGDQDPISPVAVGERLNKLLPNSHLEIIAGGDHDLAKFHDKTVAALIKDHLNKT</sequence>
<reference evidence="2 3" key="1">
    <citation type="submission" date="2017-09" db="EMBL/GenBank/DDBJ databases">
        <authorList>
            <person name="Ehlers B."/>
            <person name="Leendertz F.H."/>
        </authorList>
    </citation>
    <scope>NUCLEOTIDE SEQUENCE [LARGE SCALE GENOMIC DNA]</scope>
    <source>
        <strain evidence="2 3">DSM 18289</strain>
    </source>
</reference>
<dbReference type="SUPFAM" id="SSF53474">
    <property type="entry name" value="alpha/beta-Hydrolases"/>
    <property type="match status" value="1"/>
</dbReference>
<evidence type="ECO:0000259" key="1">
    <source>
        <dbReference type="Pfam" id="PF12697"/>
    </source>
</evidence>
<dbReference type="InterPro" id="IPR029058">
    <property type="entry name" value="AB_hydrolase_fold"/>
</dbReference>
<protein>
    <submittedName>
        <fullName evidence="2">Alpha/beta hydrolase fold</fullName>
    </submittedName>
</protein>
<dbReference type="InterPro" id="IPR000073">
    <property type="entry name" value="AB_hydrolase_1"/>
</dbReference>
<dbReference type="Pfam" id="PF12697">
    <property type="entry name" value="Abhydrolase_6"/>
    <property type="match status" value="1"/>
</dbReference>
<evidence type="ECO:0000313" key="2">
    <source>
        <dbReference type="EMBL" id="SNZ05045.1"/>
    </source>
</evidence>
<proteinExistence type="predicted"/>
<keyword evidence="2" id="KW-0378">Hydrolase</keyword>
<dbReference type="Proteomes" id="UP000219439">
    <property type="component" value="Unassembled WGS sequence"/>
</dbReference>
<keyword evidence="3" id="KW-1185">Reference proteome</keyword>
<dbReference type="Gene3D" id="3.40.50.1820">
    <property type="entry name" value="alpha/beta hydrolase"/>
    <property type="match status" value="2"/>
</dbReference>